<keyword evidence="2" id="KW-1185">Reference proteome</keyword>
<gene>
    <name evidence="1" type="ORF">BO78DRAFT_397428</name>
</gene>
<name>A0A319E8S3_ASPSB</name>
<evidence type="ECO:0000313" key="2">
    <source>
        <dbReference type="Proteomes" id="UP000248423"/>
    </source>
</evidence>
<dbReference type="EMBL" id="KZ826351">
    <property type="protein sequence ID" value="PYI06241.1"/>
    <property type="molecule type" value="Genomic_DNA"/>
</dbReference>
<dbReference type="AlphaFoldDB" id="A0A319E8S3"/>
<proteinExistence type="predicted"/>
<reference evidence="1 2" key="1">
    <citation type="submission" date="2018-02" db="EMBL/GenBank/DDBJ databases">
        <title>The genomes of Aspergillus section Nigri reveals drivers in fungal speciation.</title>
        <authorList>
            <consortium name="DOE Joint Genome Institute"/>
            <person name="Vesth T.C."/>
            <person name="Nybo J."/>
            <person name="Theobald S."/>
            <person name="Brandl J."/>
            <person name="Frisvad J.C."/>
            <person name="Nielsen K.F."/>
            <person name="Lyhne E.K."/>
            <person name="Kogle M.E."/>
            <person name="Kuo A."/>
            <person name="Riley R."/>
            <person name="Clum A."/>
            <person name="Nolan M."/>
            <person name="Lipzen A."/>
            <person name="Salamov A."/>
            <person name="Henrissat B."/>
            <person name="Wiebenga A."/>
            <person name="De vries R.P."/>
            <person name="Grigoriev I.V."/>
            <person name="Mortensen U.H."/>
            <person name="Andersen M.R."/>
            <person name="Baker S.E."/>
        </authorList>
    </citation>
    <scope>NUCLEOTIDE SEQUENCE [LARGE SCALE GENOMIC DNA]</scope>
    <source>
        <strain evidence="1 2">CBS 121057</strain>
    </source>
</reference>
<evidence type="ECO:0000313" key="1">
    <source>
        <dbReference type="EMBL" id="PYI06241.1"/>
    </source>
</evidence>
<organism evidence="1 2">
    <name type="scientific">Aspergillus sclerotiicarbonarius (strain CBS 121057 / IBT 28362)</name>
    <dbReference type="NCBI Taxonomy" id="1448318"/>
    <lineage>
        <taxon>Eukaryota</taxon>
        <taxon>Fungi</taxon>
        <taxon>Dikarya</taxon>
        <taxon>Ascomycota</taxon>
        <taxon>Pezizomycotina</taxon>
        <taxon>Eurotiomycetes</taxon>
        <taxon>Eurotiomycetidae</taxon>
        <taxon>Eurotiales</taxon>
        <taxon>Aspergillaceae</taxon>
        <taxon>Aspergillus</taxon>
        <taxon>Aspergillus subgen. Circumdati</taxon>
    </lineage>
</organism>
<sequence>MASKTIHIYHQSKSYANEPSEIPRREPCSPNDILDQLVSASAGNKPIHEHCRRSQDTSRTRKATPQTLTSVIALLNRHRSTAEHAERVLQGEEKFYHMLPGLDKETWKAWFELLWRRSVGEHITCCVWKDCLYLDLPECWLRFPLEEDDIKEKLPYVAKALEELWPKEEDELMSD</sequence>
<accession>A0A319E8S3</accession>
<dbReference type="VEuPathDB" id="FungiDB:BO78DRAFT_397428"/>
<protein>
    <submittedName>
        <fullName evidence="1">Uncharacterized protein</fullName>
    </submittedName>
</protein>
<dbReference type="Proteomes" id="UP000248423">
    <property type="component" value="Unassembled WGS sequence"/>
</dbReference>